<protein>
    <submittedName>
        <fullName evidence="5">Peptidylprolyl isomerase</fullName>
    </submittedName>
</protein>
<dbReference type="GO" id="GO:0003755">
    <property type="term" value="F:peptidyl-prolyl cis-trans isomerase activity"/>
    <property type="evidence" value="ECO:0007669"/>
    <property type="project" value="UniProtKB-KW"/>
</dbReference>
<accession>A0A3S1DDX4</accession>
<dbReference type="InterPro" id="IPR050245">
    <property type="entry name" value="PrsA_foldase"/>
</dbReference>
<evidence type="ECO:0000259" key="4">
    <source>
        <dbReference type="PROSITE" id="PS50198"/>
    </source>
</evidence>
<dbReference type="RefSeq" id="WP_127194228.1">
    <property type="nucleotide sequence ID" value="NZ_RZNY01000025.1"/>
</dbReference>
<dbReference type="SUPFAM" id="SSF54534">
    <property type="entry name" value="FKBP-like"/>
    <property type="match status" value="1"/>
</dbReference>
<dbReference type="EMBL" id="RZNY01000025">
    <property type="protein sequence ID" value="RUT42608.1"/>
    <property type="molecule type" value="Genomic_DNA"/>
</dbReference>
<dbReference type="PANTHER" id="PTHR47245:SF2">
    <property type="entry name" value="PEPTIDYL-PROLYL CIS-TRANS ISOMERASE HP_0175-RELATED"/>
    <property type="match status" value="1"/>
</dbReference>
<evidence type="ECO:0000256" key="2">
    <source>
        <dbReference type="SAM" id="MobiDB-lite"/>
    </source>
</evidence>
<keyword evidence="3" id="KW-0732">Signal</keyword>
<feature type="compositionally biased region" description="Basic and acidic residues" evidence="2">
    <location>
        <begin position="323"/>
        <end position="332"/>
    </location>
</feature>
<dbReference type="SUPFAM" id="SSF109998">
    <property type="entry name" value="Triger factor/SurA peptide-binding domain-like"/>
    <property type="match status" value="1"/>
</dbReference>
<keyword evidence="1" id="KW-0697">Rotamase</keyword>
<evidence type="ECO:0000313" key="6">
    <source>
        <dbReference type="Proteomes" id="UP000279446"/>
    </source>
</evidence>
<dbReference type="AlphaFoldDB" id="A0A3S1DDX4"/>
<comment type="caution">
    <text evidence="5">The sequence shown here is derived from an EMBL/GenBank/DDBJ whole genome shotgun (WGS) entry which is preliminary data.</text>
</comment>
<feature type="signal peptide" evidence="3">
    <location>
        <begin position="1"/>
        <end position="26"/>
    </location>
</feature>
<dbReference type="Proteomes" id="UP000279446">
    <property type="component" value="Unassembled WGS sequence"/>
</dbReference>
<feature type="domain" description="PpiC" evidence="4">
    <location>
        <begin position="176"/>
        <end position="280"/>
    </location>
</feature>
<dbReference type="PROSITE" id="PS50198">
    <property type="entry name" value="PPIC_PPIASE_2"/>
    <property type="match status" value="1"/>
</dbReference>
<dbReference type="InterPro" id="IPR046357">
    <property type="entry name" value="PPIase_dom_sf"/>
</dbReference>
<keyword evidence="1 5" id="KW-0413">Isomerase</keyword>
<dbReference type="Pfam" id="PF13616">
    <property type="entry name" value="Rotamase_3"/>
    <property type="match status" value="1"/>
</dbReference>
<dbReference type="Gene3D" id="3.10.50.40">
    <property type="match status" value="1"/>
</dbReference>
<evidence type="ECO:0000313" key="5">
    <source>
        <dbReference type="EMBL" id="RUT42608.1"/>
    </source>
</evidence>
<gene>
    <name evidence="5" type="ORF">EJP82_22090</name>
</gene>
<dbReference type="PROSITE" id="PS51257">
    <property type="entry name" value="PROKAR_LIPOPROTEIN"/>
    <property type="match status" value="1"/>
</dbReference>
<organism evidence="5 6">
    <name type="scientific">Paenibacillus anaericanus</name>
    <dbReference type="NCBI Taxonomy" id="170367"/>
    <lineage>
        <taxon>Bacteria</taxon>
        <taxon>Bacillati</taxon>
        <taxon>Bacillota</taxon>
        <taxon>Bacilli</taxon>
        <taxon>Bacillales</taxon>
        <taxon>Paenibacillaceae</taxon>
        <taxon>Paenibacillus</taxon>
    </lineage>
</organism>
<dbReference type="Pfam" id="PF13624">
    <property type="entry name" value="SurA_N_3"/>
    <property type="match status" value="1"/>
</dbReference>
<proteinExistence type="predicted"/>
<keyword evidence="6" id="KW-1185">Reference proteome</keyword>
<dbReference type="OrthoDB" id="14196at2"/>
<evidence type="ECO:0000256" key="3">
    <source>
        <dbReference type="SAM" id="SignalP"/>
    </source>
</evidence>
<dbReference type="InterPro" id="IPR027304">
    <property type="entry name" value="Trigger_fact/SurA_dom_sf"/>
</dbReference>
<evidence type="ECO:0000256" key="1">
    <source>
        <dbReference type="PROSITE-ProRule" id="PRU00278"/>
    </source>
</evidence>
<feature type="chain" id="PRO_5039213812" evidence="3">
    <location>
        <begin position="27"/>
        <end position="368"/>
    </location>
</feature>
<dbReference type="PANTHER" id="PTHR47245">
    <property type="entry name" value="PEPTIDYLPROLYL ISOMERASE"/>
    <property type="match status" value="1"/>
</dbReference>
<name>A0A3S1DDX4_9BACL</name>
<reference evidence="5 6" key="1">
    <citation type="submission" date="2018-12" db="EMBL/GenBank/DDBJ databases">
        <authorList>
            <person name="Sun L."/>
            <person name="Chen Z."/>
        </authorList>
    </citation>
    <scope>NUCLEOTIDE SEQUENCE [LARGE SCALE GENOMIC DNA]</scope>
    <source>
        <strain evidence="5 6">DSM 15890</strain>
    </source>
</reference>
<dbReference type="InterPro" id="IPR000297">
    <property type="entry name" value="PPIase_PpiC"/>
</dbReference>
<feature type="region of interest" description="Disordered" evidence="2">
    <location>
        <begin position="323"/>
        <end position="368"/>
    </location>
</feature>
<sequence length="368" mass="41309">MFRSKERTWKRLTIAMVAVLAFSVMAGCGKKDESKDAENSDNSAVVATYEGGQITENEFDRELRIVLSLQPTMEQFTQLDDFREYLIKQEIAYKYLESKADDKTKAEGKKKADEQYKAMKEAYGEDQFKAMLDAQKVTEKEFQNYMVRVYTVMEGQLNLVTDEEVKAEFEATKDDFTTASVRHILIGLQDAEGNEKYTLEEALKVANEVKAKLDKGEDFATLAKEYSTDGGSNANGGLYENAKVNKWVEEFKQAALTQPLNEIGEPVETAYGYHIIRVESRNEKTFEGLTDEEKETVKTTVASNKLDEFMNGELETKIIKEIKLPKVEKAADTTEGTEGTEDKDGATTPDTGTNTGTEETDTNTNSAK</sequence>
<feature type="compositionally biased region" description="Low complexity" evidence="2">
    <location>
        <begin position="346"/>
        <end position="357"/>
    </location>
</feature>